<evidence type="ECO:0000313" key="1">
    <source>
        <dbReference type="EMBL" id="KYB28005.1"/>
    </source>
</evidence>
<reference evidence="1 2" key="2">
    <citation type="journal article" date="2010" name="Nucleic Acids Res.">
        <title>BeetleBase in 2010: revisions to provide comprehensive genomic information for Tribolium castaneum.</title>
        <authorList>
            <person name="Kim H.S."/>
            <person name="Murphy T."/>
            <person name="Xia J."/>
            <person name="Caragea D."/>
            <person name="Park Y."/>
            <person name="Beeman R.W."/>
            <person name="Lorenzen M.D."/>
            <person name="Butcher S."/>
            <person name="Manak J.R."/>
            <person name="Brown S.J."/>
        </authorList>
    </citation>
    <scope>GENOME REANNOTATION</scope>
    <source>
        <strain evidence="1 2">Georgia GA2</strain>
    </source>
</reference>
<name>A0A139WJM9_TRICA</name>
<gene>
    <name evidence="1" type="primary">AUGUSTUS-3.0.2_32834</name>
    <name evidence="1" type="ORF">TcasGA2_TC032834</name>
</gene>
<reference evidence="1 2" key="1">
    <citation type="journal article" date="2008" name="Nature">
        <title>The genome of the model beetle and pest Tribolium castaneum.</title>
        <authorList>
            <consortium name="Tribolium Genome Sequencing Consortium"/>
            <person name="Richards S."/>
            <person name="Gibbs R.A."/>
            <person name="Weinstock G.M."/>
            <person name="Brown S.J."/>
            <person name="Denell R."/>
            <person name="Beeman R.W."/>
            <person name="Gibbs R."/>
            <person name="Beeman R.W."/>
            <person name="Brown S.J."/>
            <person name="Bucher G."/>
            <person name="Friedrich M."/>
            <person name="Grimmelikhuijzen C.J."/>
            <person name="Klingler M."/>
            <person name="Lorenzen M."/>
            <person name="Richards S."/>
            <person name="Roth S."/>
            <person name="Schroder R."/>
            <person name="Tautz D."/>
            <person name="Zdobnov E.M."/>
            <person name="Muzny D."/>
            <person name="Gibbs R.A."/>
            <person name="Weinstock G.M."/>
            <person name="Attaway T."/>
            <person name="Bell S."/>
            <person name="Buhay C.J."/>
            <person name="Chandrabose M.N."/>
            <person name="Chavez D."/>
            <person name="Clerk-Blankenburg K.P."/>
            <person name="Cree A."/>
            <person name="Dao M."/>
            <person name="Davis C."/>
            <person name="Chacko J."/>
            <person name="Dinh H."/>
            <person name="Dugan-Rocha S."/>
            <person name="Fowler G."/>
            <person name="Garner T.T."/>
            <person name="Garnes J."/>
            <person name="Gnirke A."/>
            <person name="Hawes A."/>
            <person name="Hernandez J."/>
            <person name="Hines S."/>
            <person name="Holder M."/>
            <person name="Hume J."/>
            <person name="Jhangiani S.N."/>
            <person name="Joshi V."/>
            <person name="Khan Z.M."/>
            <person name="Jackson L."/>
            <person name="Kovar C."/>
            <person name="Kowis A."/>
            <person name="Lee S."/>
            <person name="Lewis L.R."/>
            <person name="Margolis J."/>
            <person name="Morgan M."/>
            <person name="Nazareth L.V."/>
            <person name="Nguyen N."/>
            <person name="Okwuonu G."/>
            <person name="Parker D."/>
            <person name="Richards S."/>
            <person name="Ruiz S.J."/>
            <person name="Santibanez J."/>
            <person name="Savard J."/>
            <person name="Scherer S.E."/>
            <person name="Schneider B."/>
            <person name="Sodergren E."/>
            <person name="Tautz D."/>
            <person name="Vattahil S."/>
            <person name="Villasana D."/>
            <person name="White C.S."/>
            <person name="Wright R."/>
            <person name="Park Y."/>
            <person name="Beeman R.W."/>
            <person name="Lord J."/>
            <person name="Oppert B."/>
            <person name="Lorenzen M."/>
            <person name="Brown S."/>
            <person name="Wang L."/>
            <person name="Savard J."/>
            <person name="Tautz D."/>
            <person name="Richards S."/>
            <person name="Weinstock G."/>
            <person name="Gibbs R.A."/>
            <person name="Liu Y."/>
            <person name="Worley K."/>
            <person name="Weinstock G."/>
            <person name="Elsik C.G."/>
            <person name="Reese J.T."/>
            <person name="Elhaik E."/>
            <person name="Landan G."/>
            <person name="Graur D."/>
            <person name="Arensburger P."/>
            <person name="Atkinson P."/>
            <person name="Beeman R.W."/>
            <person name="Beidler J."/>
            <person name="Brown S.J."/>
            <person name="Demuth J.P."/>
            <person name="Drury D.W."/>
            <person name="Du Y.Z."/>
            <person name="Fujiwara H."/>
            <person name="Lorenzen M."/>
            <person name="Maselli V."/>
            <person name="Osanai M."/>
            <person name="Park Y."/>
            <person name="Robertson H.M."/>
            <person name="Tu Z."/>
            <person name="Wang J.J."/>
            <person name="Wang S."/>
            <person name="Richards S."/>
            <person name="Song H."/>
            <person name="Zhang L."/>
            <person name="Sodergren E."/>
            <person name="Werner D."/>
            <person name="Stanke M."/>
            <person name="Morgenstern B."/>
            <person name="Solovyev V."/>
            <person name="Kosarev P."/>
            <person name="Brown G."/>
            <person name="Chen H.C."/>
            <person name="Ermolaeva O."/>
            <person name="Hlavina W."/>
            <person name="Kapustin Y."/>
            <person name="Kiryutin B."/>
            <person name="Kitts P."/>
            <person name="Maglott D."/>
            <person name="Pruitt K."/>
            <person name="Sapojnikov V."/>
            <person name="Souvorov A."/>
            <person name="Mackey A.J."/>
            <person name="Waterhouse R.M."/>
            <person name="Wyder S."/>
            <person name="Zdobnov E.M."/>
            <person name="Zdobnov E.M."/>
            <person name="Wyder S."/>
            <person name="Kriventseva E.V."/>
            <person name="Kadowaki T."/>
            <person name="Bork P."/>
            <person name="Aranda M."/>
            <person name="Bao R."/>
            <person name="Beermann A."/>
            <person name="Berns N."/>
            <person name="Bolognesi R."/>
            <person name="Bonneton F."/>
            <person name="Bopp D."/>
            <person name="Brown S.J."/>
            <person name="Bucher G."/>
            <person name="Butts T."/>
            <person name="Chaumot A."/>
            <person name="Denell R.E."/>
            <person name="Ferrier D.E."/>
            <person name="Friedrich M."/>
            <person name="Gordon C.M."/>
            <person name="Jindra M."/>
            <person name="Klingler M."/>
            <person name="Lan Q."/>
            <person name="Lattorff H.M."/>
            <person name="Laudet V."/>
            <person name="von Levetsow C."/>
            <person name="Liu Z."/>
            <person name="Lutz R."/>
            <person name="Lynch J.A."/>
            <person name="da Fonseca R.N."/>
            <person name="Posnien N."/>
            <person name="Reuter R."/>
            <person name="Roth S."/>
            <person name="Savard J."/>
            <person name="Schinko J.B."/>
            <person name="Schmitt C."/>
            <person name="Schoppmeier M."/>
            <person name="Schroder R."/>
            <person name="Shippy T.D."/>
            <person name="Simonnet F."/>
            <person name="Marques-Souza H."/>
            <person name="Tautz D."/>
            <person name="Tomoyasu Y."/>
            <person name="Trauner J."/>
            <person name="Van der Zee M."/>
            <person name="Vervoort M."/>
            <person name="Wittkopp N."/>
            <person name="Wimmer E.A."/>
            <person name="Yang X."/>
            <person name="Jones A.K."/>
            <person name="Sattelle D.B."/>
            <person name="Ebert P.R."/>
            <person name="Nelson D."/>
            <person name="Scott J.G."/>
            <person name="Beeman R.W."/>
            <person name="Muthukrishnan S."/>
            <person name="Kramer K.J."/>
            <person name="Arakane Y."/>
            <person name="Beeman R.W."/>
            <person name="Zhu Q."/>
            <person name="Hogenkamp D."/>
            <person name="Dixit R."/>
            <person name="Oppert B."/>
            <person name="Jiang H."/>
            <person name="Zou Z."/>
            <person name="Marshall J."/>
            <person name="Elpidina E."/>
            <person name="Vinokurov K."/>
            <person name="Oppert C."/>
            <person name="Zou Z."/>
            <person name="Evans J."/>
            <person name="Lu Z."/>
            <person name="Zhao P."/>
            <person name="Sumathipala N."/>
            <person name="Altincicek B."/>
            <person name="Vilcinskas A."/>
            <person name="Williams M."/>
            <person name="Hultmark D."/>
            <person name="Hetru C."/>
            <person name="Jiang H."/>
            <person name="Grimmelikhuijzen C.J."/>
            <person name="Hauser F."/>
            <person name="Cazzamali G."/>
            <person name="Williamson M."/>
            <person name="Park Y."/>
            <person name="Li B."/>
            <person name="Tanaka Y."/>
            <person name="Predel R."/>
            <person name="Neupert S."/>
            <person name="Schachtner J."/>
            <person name="Verleyen P."/>
            <person name="Raible F."/>
            <person name="Bork P."/>
            <person name="Friedrich M."/>
            <person name="Walden K.K."/>
            <person name="Robertson H.M."/>
            <person name="Angeli S."/>
            <person name="Foret S."/>
            <person name="Bucher G."/>
            <person name="Schuetz S."/>
            <person name="Maleszka R."/>
            <person name="Wimmer E.A."/>
            <person name="Beeman R.W."/>
            <person name="Lorenzen M."/>
            <person name="Tomoyasu Y."/>
            <person name="Miller S.C."/>
            <person name="Grossmann D."/>
            <person name="Bucher G."/>
        </authorList>
    </citation>
    <scope>NUCLEOTIDE SEQUENCE [LARGE SCALE GENOMIC DNA]</scope>
    <source>
        <strain evidence="1 2">Georgia GA2</strain>
    </source>
</reference>
<dbReference type="AlphaFoldDB" id="A0A139WJM9"/>
<sequence length="69" mass="7770">MATIEEKLCVLLEKLKETDHNLSTCIVLLQQYLRNEMLKDKVGELNNASIGKNSPVFPETPDELVNIAN</sequence>
<evidence type="ECO:0000313" key="2">
    <source>
        <dbReference type="Proteomes" id="UP000007266"/>
    </source>
</evidence>
<organism evidence="1 2">
    <name type="scientific">Tribolium castaneum</name>
    <name type="common">Red flour beetle</name>
    <dbReference type="NCBI Taxonomy" id="7070"/>
    <lineage>
        <taxon>Eukaryota</taxon>
        <taxon>Metazoa</taxon>
        <taxon>Ecdysozoa</taxon>
        <taxon>Arthropoda</taxon>
        <taxon>Hexapoda</taxon>
        <taxon>Insecta</taxon>
        <taxon>Pterygota</taxon>
        <taxon>Neoptera</taxon>
        <taxon>Endopterygota</taxon>
        <taxon>Coleoptera</taxon>
        <taxon>Polyphaga</taxon>
        <taxon>Cucujiformia</taxon>
        <taxon>Tenebrionidae</taxon>
        <taxon>Tenebrionidae incertae sedis</taxon>
        <taxon>Tribolium</taxon>
    </lineage>
</organism>
<proteinExistence type="predicted"/>
<dbReference type="EMBL" id="KQ971338">
    <property type="protein sequence ID" value="KYB28005.1"/>
    <property type="molecule type" value="Genomic_DNA"/>
</dbReference>
<protein>
    <submittedName>
        <fullName evidence="1">Uncharacterized protein</fullName>
    </submittedName>
</protein>
<keyword evidence="2" id="KW-1185">Reference proteome</keyword>
<dbReference type="Proteomes" id="UP000007266">
    <property type="component" value="Linkage group 4"/>
</dbReference>
<dbReference type="InParanoid" id="A0A139WJM9"/>
<accession>A0A139WJM9</accession>